<dbReference type="GeneID" id="5974303"/>
<dbReference type="eggNOG" id="ENOG502T4TY">
    <property type="taxonomic scope" value="Eukaryota"/>
</dbReference>
<dbReference type="CDD" id="cd09917">
    <property type="entry name" value="F-box_SF"/>
    <property type="match status" value="2"/>
</dbReference>
<dbReference type="KEGG" id="pno:SNOG_07058"/>
<feature type="compositionally biased region" description="Polar residues" evidence="1">
    <location>
        <begin position="32"/>
        <end position="44"/>
    </location>
</feature>
<dbReference type="RefSeq" id="XP_001797413.1">
    <property type="nucleotide sequence ID" value="XM_001797361.1"/>
</dbReference>
<dbReference type="InParanoid" id="Q0UMF6"/>
<evidence type="ECO:0000259" key="2">
    <source>
        <dbReference type="PROSITE" id="PS50181"/>
    </source>
</evidence>
<dbReference type="VEuPathDB" id="FungiDB:JI435_070580"/>
<dbReference type="OMA" id="MMDLQHQ"/>
<accession>Q0UMF6</accession>
<reference evidence="4" key="1">
    <citation type="journal article" date="2007" name="Plant Cell">
        <title>Dothideomycete-plant interactions illuminated by genome sequencing and EST analysis of the wheat pathogen Stagonospora nodorum.</title>
        <authorList>
            <person name="Hane J.K."/>
            <person name="Lowe R.G."/>
            <person name="Solomon P.S."/>
            <person name="Tan K.C."/>
            <person name="Schoch C.L."/>
            <person name="Spatafora J.W."/>
            <person name="Crous P.W."/>
            <person name="Kodira C."/>
            <person name="Birren B.W."/>
            <person name="Galagan J.E."/>
            <person name="Torriani S.F."/>
            <person name="McDonald B.A."/>
            <person name="Oliver R.P."/>
        </authorList>
    </citation>
    <scope>NUCLEOTIDE SEQUENCE [LARGE SCALE GENOMIC DNA]</scope>
    <source>
        <strain evidence="4">SN15 / ATCC MYA-4574 / FGSC 10173</strain>
    </source>
</reference>
<dbReference type="HOGENOM" id="CLU_821609_0_0_1"/>
<dbReference type="AlphaFoldDB" id="Q0UMF6"/>
<dbReference type="PANTHER" id="PTHR46731:SF1">
    <property type="entry name" value="F-BOX ONLY PROTEIN 15"/>
    <property type="match status" value="1"/>
</dbReference>
<dbReference type="InterPro" id="IPR036047">
    <property type="entry name" value="F-box-like_dom_sf"/>
</dbReference>
<feature type="region of interest" description="Disordered" evidence="1">
    <location>
        <begin position="1"/>
        <end position="69"/>
    </location>
</feature>
<dbReference type="Gene3D" id="1.20.1280.50">
    <property type="match status" value="2"/>
</dbReference>
<feature type="domain" description="F-box" evidence="2">
    <location>
        <begin position="88"/>
        <end position="140"/>
    </location>
</feature>
<feature type="compositionally biased region" description="Basic and acidic residues" evidence="1">
    <location>
        <begin position="22"/>
        <end position="31"/>
    </location>
</feature>
<dbReference type="InterPro" id="IPR001810">
    <property type="entry name" value="F-box_dom"/>
</dbReference>
<dbReference type="SUPFAM" id="SSF81383">
    <property type="entry name" value="F-box domain"/>
    <property type="match status" value="2"/>
</dbReference>
<feature type="domain" description="F-box" evidence="2">
    <location>
        <begin position="306"/>
        <end position="338"/>
    </location>
</feature>
<feature type="compositionally biased region" description="Basic and acidic residues" evidence="1">
    <location>
        <begin position="46"/>
        <end position="57"/>
    </location>
</feature>
<protein>
    <recommendedName>
        <fullName evidence="2">F-box domain-containing protein</fullName>
    </recommendedName>
</protein>
<evidence type="ECO:0000313" key="4">
    <source>
        <dbReference type="Proteomes" id="UP000001055"/>
    </source>
</evidence>
<gene>
    <name evidence="3" type="ORF">SNOG_07058</name>
</gene>
<name>Q0UMF6_PHANO</name>
<sequence length="338" mass="38728">MSTSTSNAVHANGPKVSNFARLADRLKDSMSTKRGPNPTSSRRFSTQHDLEDAKQNEHVTQSRRSSSTRYTEKMLHRLMHTTRPRSSTLVLNHLPVEILQNCFLHLDLFTLLRIRRVCKLWRDLVPGDSPMLAEELFLKPSYNLHAYSFTMATFDFDFEINVRPLPEQGPNLRVQSTYIDGLSLTRRCQGLIRTSGEIIFHPIIMDFNHYVQGDGAGRSKLVVKGKEEELGVGWQNMLISMPPLTELRISRTVGRKSKTMCVLKSNEGVRLGEVFETLSGPPTMKLWQLWRDLNRILLRYAAKRASIANGLLPVEIVQHIFAYLDTRSLYNCHEVCRF</sequence>
<dbReference type="Proteomes" id="UP000001055">
    <property type="component" value="Unassembled WGS sequence"/>
</dbReference>
<proteinExistence type="predicted"/>
<dbReference type="Pfam" id="PF12937">
    <property type="entry name" value="F-box-like"/>
    <property type="match status" value="1"/>
</dbReference>
<dbReference type="Pfam" id="PF00646">
    <property type="entry name" value="F-box"/>
    <property type="match status" value="1"/>
</dbReference>
<evidence type="ECO:0000313" key="3">
    <source>
        <dbReference type="EMBL" id="EAT85709.1"/>
    </source>
</evidence>
<dbReference type="PANTHER" id="PTHR46731">
    <property type="entry name" value="F-BOX ONLY PROTEIN 15"/>
    <property type="match status" value="1"/>
</dbReference>
<dbReference type="EMBL" id="CH445334">
    <property type="protein sequence ID" value="EAT85709.1"/>
    <property type="molecule type" value="Genomic_DNA"/>
</dbReference>
<dbReference type="SMART" id="SM00256">
    <property type="entry name" value="FBOX"/>
    <property type="match status" value="1"/>
</dbReference>
<evidence type="ECO:0000256" key="1">
    <source>
        <dbReference type="SAM" id="MobiDB-lite"/>
    </source>
</evidence>
<organism evidence="3 4">
    <name type="scientific">Phaeosphaeria nodorum (strain SN15 / ATCC MYA-4574 / FGSC 10173)</name>
    <name type="common">Glume blotch fungus</name>
    <name type="synonym">Parastagonospora nodorum</name>
    <dbReference type="NCBI Taxonomy" id="321614"/>
    <lineage>
        <taxon>Eukaryota</taxon>
        <taxon>Fungi</taxon>
        <taxon>Dikarya</taxon>
        <taxon>Ascomycota</taxon>
        <taxon>Pezizomycotina</taxon>
        <taxon>Dothideomycetes</taxon>
        <taxon>Pleosporomycetidae</taxon>
        <taxon>Pleosporales</taxon>
        <taxon>Pleosporineae</taxon>
        <taxon>Phaeosphaeriaceae</taxon>
        <taxon>Parastagonospora</taxon>
    </lineage>
</organism>
<dbReference type="PROSITE" id="PS50181">
    <property type="entry name" value="FBOX"/>
    <property type="match status" value="2"/>
</dbReference>